<gene>
    <name evidence="2" type="ORF">GPECTOR_56g395</name>
</gene>
<evidence type="ECO:0000313" key="2">
    <source>
        <dbReference type="EMBL" id="KXZ45299.1"/>
    </source>
</evidence>
<dbReference type="Proteomes" id="UP000075714">
    <property type="component" value="Unassembled WGS sequence"/>
</dbReference>
<comment type="caution">
    <text evidence="2">The sequence shown here is derived from an EMBL/GenBank/DDBJ whole genome shotgun (WGS) entry which is preliminary data.</text>
</comment>
<name>A0A150G5Z0_GONPE</name>
<protein>
    <submittedName>
        <fullName evidence="2">Uncharacterized protein</fullName>
    </submittedName>
</protein>
<organism evidence="2 3">
    <name type="scientific">Gonium pectorale</name>
    <name type="common">Green alga</name>
    <dbReference type="NCBI Taxonomy" id="33097"/>
    <lineage>
        <taxon>Eukaryota</taxon>
        <taxon>Viridiplantae</taxon>
        <taxon>Chlorophyta</taxon>
        <taxon>core chlorophytes</taxon>
        <taxon>Chlorophyceae</taxon>
        <taxon>CS clade</taxon>
        <taxon>Chlamydomonadales</taxon>
        <taxon>Volvocaceae</taxon>
        <taxon>Gonium</taxon>
    </lineage>
</organism>
<feature type="region of interest" description="Disordered" evidence="1">
    <location>
        <begin position="97"/>
        <end position="129"/>
    </location>
</feature>
<keyword evidence="3" id="KW-1185">Reference proteome</keyword>
<evidence type="ECO:0000256" key="1">
    <source>
        <dbReference type="SAM" id="MobiDB-lite"/>
    </source>
</evidence>
<accession>A0A150G5Z0</accession>
<proteinExistence type="predicted"/>
<reference evidence="3" key="1">
    <citation type="journal article" date="2016" name="Nat. Commun.">
        <title>The Gonium pectorale genome demonstrates co-option of cell cycle regulation during the evolution of multicellularity.</title>
        <authorList>
            <person name="Hanschen E.R."/>
            <person name="Marriage T.N."/>
            <person name="Ferris P.J."/>
            <person name="Hamaji T."/>
            <person name="Toyoda A."/>
            <person name="Fujiyama A."/>
            <person name="Neme R."/>
            <person name="Noguchi H."/>
            <person name="Minakuchi Y."/>
            <person name="Suzuki M."/>
            <person name="Kawai-Toyooka H."/>
            <person name="Smith D.R."/>
            <person name="Sparks H."/>
            <person name="Anderson J."/>
            <person name="Bakaric R."/>
            <person name="Luria V."/>
            <person name="Karger A."/>
            <person name="Kirschner M.W."/>
            <person name="Durand P.M."/>
            <person name="Michod R.E."/>
            <person name="Nozaki H."/>
            <person name="Olson B.J."/>
        </authorList>
    </citation>
    <scope>NUCLEOTIDE SEQUENCE [LARGE SCALE GENOMIC DNA]</scope>
    <source>
        <strain evidence="3">NIES-2863</strain>
    </source>
</reference>
<evidence type="ECO:0000313" key="3">
    <source>
        <dbReference type="Proteomes" id="UP000075714"/>
    </source>
</evidence>
<dbReference type="AlphaFoldDB" id="A0A150G5Z0"/>
<sequence>MAAADQALTLAAAAQVQCMAVAKERATMLEFVKWVTSYAPIVEKRDQIQNDDRVSVFDDEVFNLEGLDAGPTRNQSALDCFNKGVFQVAPLSAEVRSMYGNPPSSRMSEDPDDTVSTASFRSDSNDPMR</sequence>
<dbReference type="EMBL" id="LSYV01000057">
    <property type="protein sequence ID" value="KXZ45299.1"/>
    <property type="molecule type" value="Genomic_DNA"/>
</dbReference>